<dbReference type="OrthoDB" id="2971563at2"/>
<dbReference type="SUPFAM" id="SSF56281">
    <property type="entry name" value="Metallo-hydrolase/oxidoreductase"/>
    <property type="match status" value="1"/>
</dbReference>
<reference evidence="1 2" key="1">
    <citation type="journal article" date="2012" name="J. Bacteriol.">
        <title>Genome sequence of Mycobacterium hassiacum DSM 44199, a rare source of heat-stable mycobacterial proteins.</title>
        <authorList>
            <person name="Tiago I."/>
            <person name="Maranha A."/>
            <person name="Mendes V."/>
            <person name="Alarico S."/>
            <person name="Moynihan P.J."/>
            <person name="Clarke A.J."/>
            <person name="Macedo-Ribeiro S."/>
            <person name="Pereira P.J."/>
            <person name="Empadinhas N."/>
        </authorList>
    </citation>
    <scope>NUCLEOTIDE SEQUENCE [LARGE SCALE GENOMIC DNA]</scope>
    <source>
        <strain evidence="2">DSM 44199 / CIP 105218 / JCM 12690 / 3849</strain>
    </source>
</reference>
<dbReference type="InterPro" id="IPR036866">
    <property type="entry name" value="RibonucZ/Hydroxyglut_hydro"/>
</dbReference>
<dbReference type="InterPro" id="IPR001279">
    <property type="entry name" value="Metallo-B-lactamas"/>
</dbReference>
<dbReference type="RefSeq" id="WP_005627164.1">
    <property type="nucleotide sequence ID" value="NZ_AMRA01000052.1"/>
</dbReference>
<protein>
    <submittedName>
        <fullName evidence="1">Metallo-beta-lactamase superfamily protein</fullName>
    </submittedName>
</protein>
<dbReference type="PATRIC" id="fig|1122247.3.peg.1962"/>
<sequence>MSADPAAETVPVTDNLTMLRINGWQVYLWRDGDSVTVIDTGAPGAGPAILAAAPNIDRIVLTHGHVDHCGSAGHLQAATGAPVYAGVGDAGYIRAGTELPPPVFEDWEIPIHRRVAAGLPATAPPVEAVTDLHGGEVLDFGGGAEVLAVPGHTAGSIAIHLPRHGMLFTGDTVANVGSVILGTFNQNRAQTVESFRRLAELDADTACFGHGEPIVADVAARLRRAAATLG</sequence>
<dbReference type="CDD" id="cd07721">
    <property type="entry name" value="yflN-like_MBL-fold"/>
    <property type="match status" value="1"/>
</dbReference>
<comment type="caution">
    <text evidence="1">The sequence shown here is derived from an EMBL/GenBank/DDBJ whole genome shotgun (WGS) entry which is preliminary data.</text>
</comment>
<organism evidence="1 2">
    <name type="scientific">Mycolicibacterium hassiacum (strain DSM 44199 / CIP 105218 / JCM 12690 / 3849)</name>
    <name type="common">Mycobacterium hassiacum</name>
    <dbReference type="NCBI Taxonomy" id="1122247"/>
    <lineage>
        <taxon>Bacteria</taxon>
        <taxon>Bacillati</taxon>
        <taxon>Actinomycetota</taxon>
        <taxon>Actinomycetes</taxon>
        <taxon>Mycobacteriales</taxon>
        <taxon>Mycobacteriaceae</taxon>
        <taxon>Mycolicibacterium</taxon>
    </lineage>
</organism>
<keyword evidence="2" id="KW-1185">Reference proteome</keyword>
<dbReference type="PANTHER" id="PTHR42951">
    <property type="entry name" value="METALLO-BETA-LACTAMASE DOMAIN-CONTAINING"/>
    <property type="match status" value="1"/>
</dbReference>
<name>K5BJY8_MYCHD</name>
<evidence type="ECO:0000313" key="2">
    <source>
        <dbReference type="Proteomes" id="UP000006265"/>
    </source>
</evidence>
<dbReference type="SMART" id="SM00849">
    <property type="entry name" value="Lactamase_B"/>
    <property type="match status" value="1"/>
</dbReference>
<dbReference type="STRING" id="1122247.GCA_000379865_00056"/>
<dbReference type="eggNOG" id="COG0491">
    <property type="taxonomic scope" value="Bacteria"/>
</dbReference>
<proteinExistence type="predicted"/>
<accession>K5BJY8</accession>
<dbReference type="AlphaFoldDB" id="K5BJY8"/>
<dbReference type="InterPro" id="IPR050855">
    <property type="entry name" value="NDM-1-like"/>
</dbReference>
<evidence type="ECO:0000313" key="1">
    <source>
        <dbReference type="EMBL" id="EKF23939.1"/>
    </source>
</evidence>
<dbReference type="Gene3D" id="3.60.15.10">
    <property type="entry name" value="Ribonuclease Z/Hydroxyacylglutathione hydrolase-like"/>
    <property type="match status" value="1"/>
</dbReference>
<dbReference type="EMBL" id="AMRA01000052">
    <property type="protein sequence ID" value="EKF23939.1"/>
    <property type="molecule type" value="Genomic_DNA"/>
</dbReference>
<dbReference type="Pfam" id="PF00753">
    <property type="entry name" value="Lactamase_B"/>
    <property type="match status" value="1"/>
</dbReference>
<gene>
    <name evidence="1" type="ORF">C731_2041</name>
</gene>
<dbReference type="Proteomes" id="UP000006265">
    <property type="component" value="Unassembled WGS sequence"/>
</dbReference>